<comment type="caution">
    <text evidence="3">The sequence shown here is derived from an EMBL/GenBank/DDBJ whole genome shotgun (WGS) entry which is preliminary data.</text>
</comment>
<keyword evidence="2" id="KW-0378">Hydrolase</keyword>
<dbReference type="GO" id="GO:0046872">
    <property type="term" value="F:metal ion binding"/>
    <property type="evidence" value="ECO:0007669"/>
    <property type="project" value="UniProtKB-UniRule"/>
</dbReference>
<keyword evidence="2" id="KW-0645">Protease</keyword>
<dbReference type="SUPFAM" id="SSF51556">
    <property type="entry name" value="Metallo-dependent hydrolases"/>
    <property type="match status" value="1"/>
</dbReference>
<comment type="similarity">
    <text evidence="2">Belongs to the metallo-dependent hydrolases superfamily. Peptidase M19 family.</text>
</comment>
<name>A0A9P0EF65_9HYPO</name>
<dbReference type="PROSITE" id="PS51365">
    <property type="entry name" value="RENAL_DIPEPTIDASE_2"/>
    <property type="match status" value="1"/>
</dbReference>
<comment type="cofactor">
    <cofactor evidence="2">
        <name>Zn(2+)</name>
        <dbReference type="ChEBI" id="CHEBI:29105"/>
    </cofactor>
</comment>
<keyword evidence="2" id="KW-0482">Metalloprotease</keyword>
<dbReference type="PANTHER" id="PTHR10443">
    <property type="entry name" value="MICROSOMAL DIPEPTIDASE"/>
    <property type="match status" value="1"/>
</dbReference>
<dbReference type="GO" id="GO:0070573">
    <property type="term" value="F:metallodipeptidase activity"/>
    <property type="evidence" value="ECO:0007669"/>
    <property type="project" value="InterPro"/>
</dbReference>
<dbReference type="OrthoDB" id="445695at2759"/>
<dbReference type="Gene3D" id="3.20.20.140">
    <property type="entry name" value="Metal-dependent hydrolases"/>
    <property type="match status" value="2"/>
</dbReference>
<evidence type="ECO:0000256" key="2">
    <source>
        <dbReference type="RuleBase" id="RU341113"/>
    </source>
</evidence>
<keyword evidence="4" id="KW-1185">Reference proteome</keyword>
<sequence>MQIPGDDLARALKLLADVPLIDGHNDFPYFLRGWYPDQVNTVDCQHMPIAHTDLERLSQGRVGGVFWSAYVPCPDANASNDFSVDVHYQCLRETLQQIDIIHGLIERYPKNLGLATTSAEVWNAFRSGRVASLIGVEGLHQIANSPGIMRNFHRLGDILGKLRRAKLLTEVLTEFYRAFSRRLIGRWNLHGERDEPSRNDRGFVPYVHRYPETRFGYLKGSRHIFPLILVGNPDPSSVTEHPRNSPDDVLDMLQRNGGVFMITFIRKSTDSINPCLERVADHVQHAGDRIGYDHVGIGSDFDGVMQTASGLDDVSKFPLLIAELLKRGVSEQSIKNMIGLNVLRVMDAVEQVSTAMKEAGEEVL</sequence>
<dbReference type="GO" id="GO:0006508">
    <property type="term" value="P:proteolysis"/>
    <property type="evidence" value="ECO:0007669"/>
    <property type="project" value="UniProtKB-KW"/>
</dbReference>
<dbReference type="PANTHER" id="PTHR10443:SF12">
    <property type="entry name" value="DIPEPTIDASE"/>
    <property type="match status" value="1"/>
</dbReference>
<dbReference type="InterPro" id="IPR008257">
    <property type="entry name" value="Pept_M19"/>
</dbReference>
<dbReference type="AlphaFoldDB" id="A0A9P0EF65"/>
<dbReference type="InterPro" id="IPR032466">
    <property type="entry name" value="Metal_Hydrolase"/>
</dbReference>
<comment type="catalytic activity">
    <reaction evidence="2">
        <text>an L-aminoacyl-L-amino acid + H2O = 2 an L-alpha-amino acid</text>
        <dbReference type="Rhea" id="RHEA:48940"/>
        <dbReference type="ChEBI" id="CHEBI:15377"/>
        <dbReference type="ChEBI" id="CHEBI:59869"/>
        <dbReference type="ChEBI" id="CHEBI:77460"/>
        <dbReference type="EC" id="3.4.13.19"/>
    </reaction>
</comment>
<reference evidence="3" key="1">
    <citation type="submission" date="2021-10" db="EMBL/GenBank/DDBJ databases">
        <authorList>
            <person name="Piombo E."/>
        </authorList>
    </citation>
    <scope>NUCLEOTIDE SEQUENCE</scope>
</reference>
<evidence type="ECO:0000256" key="1">
    <source>
        <dbReference type="ARBA" id="ARBA00022997"/>
    </source>
</evidence>
<gene>
    <name evidence="3" type="ORF">CSOL1703_00013619</name>
</gene>
<dbReference type="Pfam" id="PF01244">
    <property type="entry name" value="Peptidase_M19"/>
    <property type="match status" value="2"/>
</dbReference>
<accession>A0A9P0EF65</accession>
<keyword evidence="2" id="KW-0862">Zinc</keyword>
<dbReference type="EMBL" id="CABFOC020000031">
    <property type="protein sequence ID" value="CAH0047604.1"/>
    <property type="molecule type" value="Genomic_DNA"/>
</dbReference>
<feature type="non-terminal residue" evidence="3">
    <location>
        <position position="1"/>
    </location>
</feature>
<keyword evidence="2" id="KW-0479">Metal-binding</keyword>
<dbReference type="EC" id="3.4.13.19" evidence="2"/>
<keyword evidence="1 2" id="KW-0224">Dipeptidase</keyword>
<protein>
    <recommendedName>
        <fullName evidence="2">Dipeptidase</fullName>
        <ecNumber evidence="2">3.4.13.19</ecNumber>
    </recommendedName>
</protein>
<dbReference type="Proteomes" id="UP000775872">
    <property type="component" value="Unassembled WGS sequence"/>
</dbReference>
<evidence type="ECO:0000313" key="4">
    <source>
        <dbReference type="Proteomes" id="UP000775872"/>
    </source>
</evidence>
<evidence type="ECO:0000313" key="3">
    <source>
        <dbReference type="EMBL" id="CAH0047604.1"/>
    </source>
</evidence>
<organism evidence="3 4">
    <name type="scientific">Clonostachys solani</name>
    <dbReference type="NCBI Taxonomy" id="160281"/>
    <lineage>
        <taxon>Eukaryota</taxon>
        <taxon>Fungi</taxon>
        <taxon>Dikarya</taxon>
        <taxon>Ascomycota</taxon>
        <taxon>Pezizomycotina</taxon>
        <taxon>Sordariomycetes</taxon>
        <taxon>Hypocreomycetidae</taxon>
        <taxon>Hypocreales</taxon>
        <taxon>Bionectriaceae</taxon>
        <taxon>Clonostachys</taxon>
    </lineage>
</organism>
<proteinExistence type="inferred from homology"/>